<keyword evidence="7" id="KW-1185">Reference proteome</keyword>
<evidence type="ECO:0000256" key="3">
    <source>
        <dbReference type="ARBA" id="ARBA00022691"/>
    </source>
</evidence>
<organism evidence="7 8">
    <name type="scientific">Drosophila pseudoobscura pseudoobscura</name>
    <name type="common">Fruit fly</name>
    <dbReference type="NCBI Taxonomy" id="46245"/>
    <lineage>
        <taxon>Eukaryota</taxon>
        <taxon>Metazoa</taxon>
        <taxon>Ecdysozoa</taxon>
        <taxon>Arthropoda</taxon>
        <taxon>Hexapoda</taxon>
        <taxon>Insecta</taxon>
        <taxon>Pterygota</taxon>
        <taxon>Neoptera</taxon>
        <taxon>Endopterygota</taxon>
        <taxon>Diptera</taxon>
        <taxon>Brachycera</taxon>
        <taxon>Muscomorpha</taxon>
        <taxon>Ephydroidea</taxon>
        <taxon>Drosophilidae</taxon>
        <taxon>Drosophila</taxon>
        <taxon>Sophophora</taxon>
    </lineage>
</organism>
<dbReference type="SUPFAM" id="SSF53335">
    <property type="entry name" value="S-adenosyl-L-methionine-dependent methyltransferases"/>
    <property type="match status" value="1"/>
</dbReference>
<dbReference type="Pfam" id="PF13649">
    <property type="entry name" value="Methyltransf_25"/>
    <property type="match status" value="1"/>
</dbReference>
<evidence type="ECO:0000259" key="6">
    <source>
        <dbReference type="Pfam" id="PF22528"/>
    </source>
</evidence>
<feature type="domain" description="Methyltransferase" evidence="5">
    <location>
        <begin position="59"/>
        <end position="154"/>
    </location>
</feature>
<dbReference type="KEGG" id="dpo:6902809"/>
<dbReference type="GO" id="GO:0016274">
    <property type="term" value="F:protein-arginine N-methyltransferase activity"/>
    <property type="evidence" value="ECO:0007669"/>
    <property type="project" value="InterPro"/>
</dbReference>
<evidence type="ECO:0000313" key="8">
    <source>
        <dbReference type="RefSeq" id="XP_002132546.2"/>
    </source>
</evidence>
<dbReference type="InterPro" id="IPR055135">
    <property type="entry name" value="PRMT_dom"/>
</dbReference>
<accession>A0A6I8UXD5</accession>
<keyword evidence="2 4" id="KW-0808">Transferase</keyword>
<dbReference type="GO" id="GO:0042054">
    <property type="term" value="F:histone methyltransferase activity"/>
    <property type="evidence" value="ECO:0007669"/>
    <property type="project" value="TreeGrafter"/>
</dbReference>
<keyword evidence="3 4" id="KW-0949">S-adenosyl-L-methionine</keyword>
<dbReference type="PROSITE" id="PS51678">
    <property type="entry name" value="SAM_MT_PRMT"/>
    <property type="match status" value="1"/>
</dbReference>
<dbReference type="Gene3D" id="3.40.50.150">
    <property type="entry name" value="Vaccinia Virus protein VP39"/>
    <property type="match status" value="1"/>
</dbReference>
<evidence type="ECO:0000256" key="1">
    <source>
        <dbReference type="ARBA" id="ARBA00022603"/>
    </source>
</evidence>
<dbReference type="GO" id="GO:0032259">
    <property type="term" value="P:methylation"/>
    <property type="evidence" value="ECO:0007669"/>
    <property type="project" value="UniProtKB-KW"/>
</dbReference>
<proteinExistence type="predicted"/>
<dbReference type="PANTHER" id="PTHR11006">
    <property type="entry name" value="PROTEIN ARGININE N-METHYLTRANSFERASE"/>
    <property type="match status" value="1"/>
</dbReference>
<dbReference type="RefSeq" id="XP_002132546.2">
    <property type="nucleotide sequence ID" value="XM_002132510.3"/>
</dbReference>
<dbReference type="InParanoid" id="A0A6I8UXD5"/>
<protein>
    <submittedName>
        <fullName evidence="8">Protein arginine N-methyltransferase 8-B-like</fullName>
    </submittedName>
</protein>
<evidence type="ECO:0000256" key="2">
    <source>
        <dbReference type="ARBA" id="ARBA00022679"/>
    </source>
</evidence>
<dbReference type="InterPro" id="IPR041698">
    <property type="entry name" value="Methyltransf_25"/>
</dbReference>
<sequence>MEEENSDEQFLEKFSKMSFSYNAFRDFINHQEVIIQDDVVMTAFCDAIRHAHIFEGATVLEVDCGSALFSMLVAKQGAARVFAVDSGNAAQVARQLVRENGLDSVIEVIQGDIRTLKLPPVDVIVSKWMGACLLYSSALDRVIYARDKWLKPNGCIFPDTARLYLSVAEDRNTEQPRHFWSRFYGFNMSHAAGIVQQLPKVGCVLARQILAKPQEIWKMDLRTIKSDQLSFKVPFQLLVQRQEIIDLFVVHFDFSFSGGTDEKVVSTSPWAPSTHWQQTLFHIDQHLPICRGEKFSGNFAVSRGANYLDFDIEWGFRNKLVKIKEHKQIFRLGGGCKDKR</sequence>
<name>A0A6I8UXD5_DROPS</name>
<dbReference type="CDD" id="cd02440">
    <property type="entry name" value="AdoMet_MTases"/>
    <property type="match status" value="1"/>
</dbReference>
<dbReference type="InterPro" id="IPR029063">
    <property type="entry name" value="SAM-dependent_MTases_sf"/>
</dbReference>
<evidence type="ECO:0000259" key="5">
    <source>
        <dbReference type="Pfam" id="PF13649"/>
    </source>
</evidence>
<evidence type="ECO:0000313" key="7">
    <source>
        <dbReference type="Proteomes" id="UP000001819"/>
    </source>
</evidence>
<gene>
    <name evidence="8" type="primary">LOC6902809</name>
</gene>
<reference evidence="8" key="1">
    <citation type="submission" date="2025-08" db="UniProtKB">
        <authorList>
            <consortium name="RefSeq"/>
        </authorList>
    </citation>
    <scope>IDENTIFICATION</scope>
    <source>
        <strain evidence="8">MV-25-SWS-2005</strain>
        <tissue evidence="8">Whole body</tissue>
    </source>
</reference>
<dbReference type="ExpressionAtlas" id="A0A6I8UXD5">
    <property type="expression patterns" value="baseline"/>
</dbReference>
<dbReference type="Proteomes" id="UP000001819">
    <property type="component" value="Chromosome 4"/>
</dbReference>
<dbReference type="AlphaFoldDB" id="A0A6I8UXD5"/>
<dbReference type="GO" id="GO:0005634">
    <property type="term" value="C:nucleus"/>
    <property type="evidence" value="ECO:0007669"/>
    <property type="project" value="TreeGrafter"/>
</dbReference>
<dbReference type="InterPro" id="IPR025799">
    <property type="entry name" value="Arg_MeTrfase"/>
</dbReference>
<dbReference type="Gene3D" id="2.70.160.11">
    <property type="entry name" value="Hnrnp arginine n-methyltransferase1"/>
    <property type="match status" value="1"/>
</dbReference>
<dbReference type="Pfam" id="PF22528">
    <property type="entry name" value="PRMT_C"/>
    <property type="match status" value="1"/>
</dbReference>
<keyword evidence="1 4" id="KW-0489">Methyltransferase</keyword>
<dbReference type="PANTHER" id="PTHR11006:SF53">
    <property type="entry name" value="PROTEIN ARGININE N-METHYLTRANSFERASE 3"/>
    <property type="match status" value="1"/>
</dbReference>
<feature type="domain" description="Protein arginine N-methyltransferase" evidence="6">
    <location>
        <begin position="159"/>
        <end position="317"/>
    </location>
</feature>
<evidence type="ECO:0000256" key="4">
    <source>
        <dbReference type="PROSITE-ProRule" id="PRU01015"/>
    </source>
</evidence>